<name>A0A844TGK7_9BRAD</name>
<keyword evidence="5" id="KW-1185">Reference proteome</keyword>
<evidence type="ECO:0000256" key="2">
    <source>
        <dbReference type="SAM" id="SignalP"/>
    </source>
</evidence>
<proteinExistence type="inferred from homology"/>
<dbReference type="RefSeq" id="WP_157330071.1">
    <property type="nucleotide sequence ID" value="NZ_JANADL010000068.1"/>
</dbReference>
<dbReference type="AlphaFoldDB" id="A0A844TGK7"/>
<keyword evidence="2" id="KW-0732">Signal</keyword>
<dbReference type="PANTHER" id="PTHR42996:SF1">
    <property type="entry name" value="PHOSPHATE-BINDING PROTEIN PSTS"/>
    <property type="match status" value="1"/>
</dbReference>
<dbReference type="Pfam" id="PF12849">
    <property type="entry name" value="PBP_like_2"/>
    <property type="match status" value="1"/>
</dbReference>
<dbReference type="InterPro" id="IPR050962">
    <property type="entry name" value="Phosphate-bind_PstS"/>
</dbReference>
<accession>A0A844TGK7</accession>
<feature type="chain" id="PRO_5032936618" evidence="2">
    <location>
        <begin position="25"/>
        <end position="498"/>
    </location>
</feature>
<dbReference type="Gene3D" id="3.40.190.10">
    <property type="entry name" value="Periplasmic binding protein-like II"/>
    <property type="match status" value="2"/>
</dbReference>
<organism evidence="4 5">
    <name type="scientific">Bradyrhizobium cajani</name>
    <dbReference type="NCBI Taxonomy" id="1928661"/>
    <lineage>
        <taxon>Bacteria</taxon>
        <taxon>Pseudomonadati</taxon>
        <taxon>Pseudomonadota</taxon>
        <taxon>Alphaproteobacteria</taxon>
        <taxon>Hyphomicrobiales</taxon>
        <taxon>Nitrobacteraceae</taxon>
        <taxon>Bradyrhizobium</taxon>
    </lineage>
</organism>
<comment type="caution">
    <text evidence="4">The sequence shown here is derived from an EMBL/GenBank/DDBJ whole genome shotgun (WGS) entry which is preliminary data.</text>
</comment>
<protein>
    <submittedName>
        <fullName evidence="4">Phosphatase</fullName>
    </submittedName>
</protein>
<feature type="signal peptide" evidence="2">
    <location>
        <begin position="1"/>
        <end position="24"/>
    </location>
</feature>
<gene>
    <name evidence="4" type="ORF">GPL20_14095</name>
</gene>
<feature type="domain" description="PBP" evidence="3">
    <location>
        <begin position="28"/>
        <end position="440"/>
    </location>
</feature>
<comment type="similarity">
    <text evidence="1">Belongs to the PstS family.</text>
</comment>
<dbReference type="OrthoDB" id="8180349at2"/>
<evidence type="ECO:0000256" key="1">
    <source>
        <dbReference type="ARBA" id="ARBA00008725"/>
    </source>
</evidence>
<dbReference type="PANTHER" id="PTHR42996">
    <property type="entry name" value="PHOSPHATE-BINDING PROTEIN PSTS"/>
    <property type="match status" value="1"/>
</dbReference>
<evidence type="ECO:0000259" key="3">
    <source>
        <dbReference type="Pfam" id="PF12849"/>
    </source>
</evidence>
<reference evidence="4 5" key="1">
    <citation type="submission" date="2019-12" db="EMBL/GenBank/DDBJ databases">
        <title>Draft genome sequences Bradyrhizobium cajani AMBPC1010, Bradyrhizobium pachyrhizi AMBPC1040 and Bradyrhizobium yuanmingense ALSPC3051, three plant growth promoting strains isolated from nodules of Cajanus cajan L. in Dominican Republic.</title>
        <authorList>
            <person name="Flores-Felix J.D."/>
            <person name="Araujo J."/>
            <person name="Diaz-Alcantara C."/>
            <person name="Gonzalez-Andres F."/>
            <person name="Velazquez E."/>
        </authorList>
    </citation>
    <scope>NUCLEOTIDE SEQUENCE [LARGE SCALE GENOMIC DNA]</scope>
    <source>
        <strain evidence="4 5">1010</strain>
    </source>
</reference>
<evidence type="ECO:0000313" key="4">
    <source>
        <dbReference type="EMBL" id="MVT74161.1"/>
    </source>
</evidence>
<dbReference type="EMBL" id="WQNE01000009">
    <property type="protein sequence ID" value="MVT74161.1"/>
    <property type="molecule type" value="Genomic_DNA"/>
</dbReference>
<evidence type="ECO:0000313" key="5">
    <source>
        <dbReference type="Proteomes" id="UP000449969"/>
    </source>
</evidence>
<dbReference type="Proteomes" id="UP000449969">
    <property type="component" value="Unassembled WGS sequence"/>
</dbReference>
<dbReference type="InterPro" id="IPR024370">
    <property type="entry name" value="PBP_domain"/>
</dbReference>
<sequence length="498" mass="52177">MRKSILCASAALICTGLTTNAAQAQSYAFGTGASLSQLLYRHLMDCMYNQAQGSPGTPPKTPKAEHCPAFNSSGYGGLVLFAPTGSGNGKLALRTNRVADIGVPGSGAVTYADSTIGVNNIADYDGVQFAFSDDVLTPADIAAWNAAGNPARFGNVIQIPTLVRSVGIGFNGKDGTGAVLNILPAVPSEGTSGLNLSRKALCGIVSGHVTKWNNPLLTVTNGAVLGNGQITFVHRSDASQASFLFSNAMTEQCRYEFGPASEADPTLVSYAYPWTDHSTACTSLPLPTGASLSNWPDQFPTDQCGKALVGPAGSSFANAAGNGGVAAMVNSINGAIGYANLEFLAPIGLTGPRTANLQSQWDITAATGLFQPPTIQGGYVTMATAIPHFSAAERANPLQWSIQGLVPNPITQGAYPIAGFSWVEMYQCYQIHSNGNNAFLWFRFWLNYLYGSDAIPIMRLDDYVAEVPPVWQNEVSLLLNDSVYGPNGSACAGKVGAY</sequence>
<dbReference type="SUPFAM" id="SSF53850">
    <property type="entry name" value="Periplasmic binding protein-like II"/>
    <property type="match status" value="1"/>
</dbReference>